<dbReference type="AlphaFoldDB" id="A0A4R0HW81"/>
<evidence type="ECO:0000313" key="1">
    <source>
        <dbReference type="EMBL" id="TCC14888.1"/>
    </source>
</evidence>
<sequence length="86" mass="9507">MKLPTRCEIALAKVVADLAIFLEFTGENQLDQDAAINALEQIAAELKTLNAEDKYRLAAMFNELSQRYPADKTAFVSHLPEALGLL</sequence>
<comment type="caution">
    <text evidence="1">The sequence shown here is derived from an EMBL/GenBank/DDBJ whole genome shotgun (WGS) entry which is preliminary data.</text>
</comment>
<dbReference type="Proteomes" id="UP000291793">
    <property type="component" value="Unassembled WGS sequence"/>
</dbReference>
<dbReference type="EMBL" id="SJOP01000001">
    <property type="protein sequence ID" value="TCC14888.1"/>
    <property type="molecule type" value="Genomic_DNA"/>
</dbReference>
<proteinExistence type="predicted"/>
<name>A0A4R0HW81_9ENTR</name>
<reference evidence="1 2" key="1">
    <citation type="submission" date="2019-02" db="EMBL/GenBank/DDBJ databases">
        <title>The draft genome of Kosakonia quasisacchari strain WCHKQ120001.</title>
        <authorList>
            <person name="Wang C."/>
            <person name="Feng Y."/>
            <person name="Zong Z."/>
        </authorList>
    </citation>
    <scope>NUCLEOTIDE SEQUENCE [LARGE SCALE GENOMIC DNA]</scope>
    <source>
        <strain evidence="1 2">WCHKQ120001</strain>
    </source>
</reference>
<organism evidence="1 2">
    <name type="scientific">Kosakonia quasisacchari</name>
    <dbReference type="NCBI Taxonomy" id="2529380"/>
    <lineage>
        <taxon>Bacteria</taxon>
        <taxon>Pseudomonadati</taxon>
        <taxon>Pseudomonadota</taxon>
        <taxon>Gammaproteobacteria</taxon>
        <taxon>Enterobacterales</taxon>
        <taxon>Enterobacteriaceae</taxon>
        <taxon>Kosakonia</taxon>
    </lineage>
</organism>
<dbReference type="RefSeq" id="WP_131406233.1">
    <property type="nucleotide sequence ID" value="NZ_SJOP01000001.1"/>
</dbReference>
<gene>
    <name evidence="1" type="ORF">E0L21_01110</name>
</gene>
<accession>A0A4R0HW81</accession>
<protein>
    <submittedName>
        <fullName evidence="1">Uncharacterized protein</fullName>
    </submittedName>
</protein>
<keyword evidence="2" id="KW-1185">Reference proteome</keyword>
<dbReference type="OrthoDB" id="8780523at2"/>
<evidence type="ECO:0000313" key="2">
    <source>
        <dbReference type="Proteomes" id="UP000291793"/>
    </source>
</evidence>